<evidence type="ECO:0000256" key="4">
    <source>
        <dbReference type="ARBA" id="ARBA00022679"/>
    </source>
</evidence>
<evidence type="ECO:0000259" key="7">
    <source>
        <dbReference type="Pfam" id="PF00590"/>
    </source>
</evidence>
<feature type="domain" description="RsmI HTH" evidence="8">
    <location>
        <begin position="246"/>
        <end position="290"/>
    </location>
</feature>
<evidence type="ECO:0000313" key="10">
    <source>
        <dbReference type="Proteomes" id="UP000019812"/>
    </source>
</evidence>
<dbReference type="FunFam" id="3.30.950.10:FF:000002">
    <property type="entry name" value="Ribosomal RNA small subunit methyltransferase I"/>
    <property type="match status" value="1"/>
</dbReference>
<name>A0A084Y4G5_9PROT</name>
<evidence type="ECO:0000313" key="9">
    <source>
        <dbReference type="EMBL" id="KFB69609.1"/>
    </source>
</evidence>
<dbReference type="InterPro" id="IPR014777">
    <property type="entry name" value="4pyrrole_Mease_sub1"/>
</dbReference>
<comment type="subcellular location">
    <subcellularLocation>
        <location evidence="6">Cytoplasm</location>
    </subcellularLocation>
</comment>
<organism evidence="9 10">
    <name type="scientific">Candidatus Accumulibacter vicinus</name>
    <dbReference type="NCBI Taxonomy" id="2954382"/>
    <lineage>
        <taxon>Bacteria</taxon>
        <taxon>Pseudomonadati</taxon>
        <taxon>Pseudomonadota</taxon>
        <taxon>Betaproteobacteria</taxon>
        <taxon>Candidatus Accumulibacter</taxon>
    </lineage>
</organism>
<keyword evidence="5 6" id="KW-0949">S-adenosyl-L-methionine</keyword>
<dbReference type="SUPFAM" id="SSF53790">
    <property type="entry name" value="Tetrapyrrole methylase"/>
    <property type="match status" value="1"/>
</dbReference>
<dbReference type="AlphaFoldDB" id="A0A084Y4G5"/>
<dbReference type="Gene3D" id="3.40.1010.10">
    <property type="entry name" value="Cobalt-precorrin-4 Transmethylase, Domain 1"/>
    <property type="match status" value="1"/>
</dbReference>
<dbReference type="NCBIfam" id="TIGR00096">
    <property type="entry name" value="16S rRNA (cytidine(1402)-2'-O)-methyltransferase"/>
    <property type="match status" value="1"/>
</dbReference>
<dbReference type="Proteomes" id="UP000019812">
    <property type="component" value="Unassembled WGS sequence"/>
</dbReference>
<comment type="similarity">
    <text evidence="6">Belongs to the methyltransferase superfamily. RsmI family.</text>
</comment>
<proteinExistence type="inferred from homology"/>
<dbReference type="PANTHER" id="PTHR46111">
    <property type="entry name" value="RIBOSOMAL RNA SMALL SUBUNIT METHYLTRANSFERASE I"/>
    <property type="match status" value="1"/>
</dbReference>
<evidence type="ECO:0000256" key="3">
    <source>
        <dbReference type="ARBA" id="ARBA00022603"/>
    </source>
</evidence>
<evidence type="ECO:0000256" key="2">
    <source>
        <dbReference type="ARBA" id="ARBA00022552"/>
    </source>
</evidence>
<feature type="domain" description="Tetrapyrrole methylase" evidence="7">
    <location>
        <begin position="20"/>
        <end position="219"/>
    </location>
</feature>
<protein>
    <recommendedName>
        <fullName evidence="6">Ribosomal RNA small subunit methyltransferase I</fullName>
        <ecNumber evidence="6">2.1.1.198</ecNumber>
    </recommendedName>
    <alternativeName>
        <fullName evidence="6">16S rRNA 2'-O-ribose C1402 methyltransferase</fullName>
    </alternativeName>
    <alternativeName>
        <fullName evidence="6">rRNA (cytidine-2'-O-)-methyltransferase RsmI</fullName>
    </alternativeName>
</protein>
<evidence type="ECO:0000259" key="8">
    <source>
        <dbReference type="Pfam" id="PF23016"/>
    </source>
</evidence>
<dbReference type="EMBL" id="JDSS02000011">
    <property type="protein sequence ID" value="KFB69609.1"/>
    <property type="molecule type" value="Genomic_DNA"/>
</dbReference>
<dbReference type="InterPro" id="IPR000878">
    <property type="entry name" value="4pyrrol_Mease"/>
</dbReference>
<sequence>MLSLRLTGKLISMTEESPALYVVPTPLGHLGDITQRAIEVLQQVPWVAAEDTRHSAPLLRHYGCNARLLVAHRHNEEGAAQQVIARLAAGESVAMVVDAGTPAVSDPGARLVAKVRAAGHRIIPLPGACAAVVALSAAGLDEVRFLFYGFLPNKAGQRAAVLRELAPLPYALIFYEAPHRILEAVAALCAAFGPERTLVLARELTKLFESIHCCALGEAQAWLLADANRQRGEFVLLVSGAAPVEESTEGERVLQLLLDDGLSIRQASRLAHAITGVGKNALYQRALGLKGSDDRRRKDGCSSS</sequence>
<dbReference type="InterPro" id="IPR008189">
    <property type="entry name" value="rRNA_ssu_MeTfrase_I"/>
</dbReference>
<accession>A0A084Y4G5</accession>
<keyword evidence="4 6" id="KW-0808">Transferase</keyword>
<keyword evidence="2 6" id="KW-0698">rRNA processing</keyword>
<dbReference type="PANTHER" id="PTHR46111:SF1">
    <property type="entry name" value="RIBOSOMAL RNA SMALL SUBUNIT METHYLTRANSFERASE I"/>
    <property type="match status" value="1"/>
</dbReference>
<keyword evidence="1 6" id="KW-0963">Cytoplasm</keyword>
<dbReference type="InterPro" id="IPR053910">
    <property type="entry name" value="RsmI_HTH"/>
</dbReference>
<dbReference type="CDD" id="cd11648">
    <property type="entry name" value="RsmI"/>
    <property type="match status" value="1"/>
</dbReference>
<dbReference type="HAMAP" id="MF_01877">
    <property type="entry name" value="16SrRNA_methyltr_I"/>
    <property type="match status" value="1"/>
</dbReference>
<evidence type="ECO:0000256" key="6">
    <source>
        <dbReference type="HAMAP-Rule" id="MF_01877"/>
    </source>
</evidence>
<dbReference type="InterPro" id="IPR035996">
    <property type="entry name" value="4pyrrol_Methylase_sf"/>
</dbReference>
<dbReference type="Gene3D" id="3.30.950.10">
    <property type="entry name" value="Methyltransferase, Cobalt-precorrin-4 Transmethylase, Domain 2"/>
    <property type="match status" value="1"/>
</dbReference>
<dbReference type="Pfam" id="PF00590">
    <property type="entry name" value="TP_methylase"/>
    <property type="match status" value="1"/>
</dbReference>
<dbReference type="GO" id="GO:0005737">
    <property type="term" value="C:cytoplasm"/>
    <property type="evidence" value="ECO:0007669"/>
    <property type="project" value="UniProtKB-SubCell"/>
</dbReference>
<dbReference type="Pfam" id="PF23016">
    <property type="entry name" value="RsmI_C"/>
    <property type="match status" value="1"/>
</dbReference>
<dbReference type="GO" id="GO:0070677">
    <property type="term" value="F:rRNA (cytosine-2'-O-)-methyltransferase activity"/>
    <property type="evidence" value="ECO:0007669"/>
    <property type="project" value="UniProtKB-UniRule"/>
</dbReference>
<comment type="catalytic activity">
    <reaction evidence="6">
        <text>cytidine(1402) in 16S rRNA + S-adenosyl-L-methionine = 2'-O-methylcytidine(1402) in 16S rRNA + S-adenosyl-L-homocysteine + H(+)</text>
        <dbReference type="Rhea" id="RHEA:42924"/>
        <dbReference type="Rhea" id="RHEA-COMP:10285"/>
        <dbReference type="Rhea" id="RHEA-COMP:10286"/>
        <dbReference type="ChEBI" id="CHEBI:15378"/>
        <dbReference type="ChEBI" id="CHEBI:57856"/>
        <dbReference type="ChEBI" id="CHEBI:59789"/>
        <dbReference type="ChEBI" id="CHEBI:74495"/>
        <dbReference type="ChEBI" id="CHEBI:82748"/>
        <dbReference type="EC" id="2.1.1.198"/>
    </reaction>
</comment>
<comment type="function">
    <text evidence="6">Catalyzes the 2'-O-methylation of the ribose of cytidine 1402 (C1402) in 16S rRNA.</text>
</comment>
<dbReference type="EC" id="2.1.1.198" evidence="6"/>
<dbReference type="PIRSF" id="PIRSF005917">
    <property type="entry name" value="MTase_YraL"/>
    <property type="match status" value="1"/>
</dbReference>
<dbReference type="STRING" id="1457154.CAPSK01_000668"/>
<reference evidence="9 10" key="1">
    <citation type="submission" date="2014-07" db="EMBL/GenBank/DDBJ databases">
        <title>Expanding our view of genomic diversity in Candidatus Accumulibacter clades.</title>
        <authorList>
            <person name="Skennerton C.T."/>
            <person name="Barr J.J."/>
            <person name="Slater F.R."/>
            <person name="Bond P.L."/>
            <person name="Tyson G.W."/>
        </authorList>
    </citation>
    <scope>NUCLEOTIDE SEQUENCE [LARGE SCALE GENOMIC DNA]</scope>
    <source>
        <strain evidence="10">SK-01</strain>
    </source>
</reference>
<comment type="caution">
    <text evidence="9">The sequence shown here is derived from an EMBL/GenBank/DDBJ whole genome shotgun (WGS) entry which is preliminary data.</text>
</comment>
<gene>
    <name evidence="9" type="primary">rsmI_1</name>
    <name evidence="6" type="synonym">rsmI</name>
    <name evidence="9" type="ORF">CAPSK01_000668</name>
</gene>
<evidence type="ECO:0000256" key="5">
    <source>
        <dbReference type="ARBA" id="ARBA00022691"/>
    </source>
</evidence>
<dbReference type="InterPro" id="IPR014776">
    <property type="entry name" value="4pyrrole_Mease_sub2"/>
</dbReference>
<keyword evidence="3 6" id="KW-0489">Methyltransferase</keyword>
<evidence type="ECO:0000256" key="1">
    <source>
        <dbReference type="ARBA" id="ARBA00022490"/>
    </source>
</evidence>